<proteinExistence type="predicted"/>
<accession>A0A9W8ZP20</accession>
<dbReference type="AlphaFoldDB" id="A0A9W8ZP20"/>
<evidence type="ECO:0000313" key="2">
    <source>
        <dbReference type="EMBL" id="KAJ4463315.1"/>
    </source>
</evidence>
<dbReference type="EMBL" id="JANVFS010000075">
    <property type="protein sequence ID" value="KAJ4463315.1"/>
    <property type="molecule type" value="Genomic_DNA"/>
</dbReference>
<evidence type="ECO:0000256" key="1">
    <source>
        <dbReference type="SAM" id="MobiDB-lite"/>
    </source>
</evidence>
<reference evidence="2" key="2">
    <citation type="journal article" date="2023" name="Proc. Natl. Acad. Sci. U.S.A.">
        <title>A global phylogenomic analysis of the shiitake genus Lentinula.</title>
        <authorList>
            <person name="Sierra-Patev S."/>
            <person name="Min B."/>
            <person name="Naranjo-Ortiz M."/>
            <person name="Looney B."/>
            <person name="Konkel Z."/>
            <person name="Slot J.C."/>
            <person name="Sakamoto Y."/>
            <person name="Steenwyk J.L."/>
            <person name="Rokas A."/>
            <person name="Carro J."/>
            <person name="Camarero S."/>
            <person name="Ferreira P."/>
            <person name="Molpeceres G."/>
            <person name="Ruiz-Duenas F.J."/>
            <person name="Serrano A."/>
            <person name="Henrissat B."/>
            <person name="Drula E."/>
            <person name="Hughes K.W."/>
            <person name="Mata J.L."/>
            <person name="Ishikawa N.K."/>
            <person name="Vargas-Isla R."/>
            <person name="Ushijima S."/>
            <person name="Smith C.A."/>
            <person name="Donoghue J."/>
            <person name="Ahrendt S."/>
            <person name="Andreopoulos W."/>
            <person name="He G."/>
            <person name="LaButti K."/>
            <person name="Lipzen A."/>
            <person name="Ng V."/>
            <person name="Riley R."/>
            <person name="Sandor L."/>
            <person name="Barry K."/>
            <person name="Martinez A.T."/>
            <person name="Xiao Y."/>
            <person name="Gibbons J.G."/>
            <person name="Terashima K."/>
            <person name="Grigoriev I.V."/>
            <person name="Hibbett D."/>
        </authorList>
    </citation>
    <scope>NUCLEOTIDE SEQUENCE</scope>
    <source>
        <strain evidence="2">Sp2 HRB7682 ss15</strain>
    </source>
</reference>
<reference evidence="2" key="1">
    <citation type="submission" date="2022-08" db="EMBL/GenBank/DDBJ databases">
        <authorList>
            <consortium name="DOE Joint Genome Institute"/>
            <person name="Min B."/>
            <person name="Riley R."/>
            <person name="Sierra-Patev S."/>
            <person name="Naranjo-Ortiz M."/>
            <person name="Looney B."/>
            <person name="Konkel Z."/>
            <person name="Slot J.C."/>
            <person name="Sakamoto Y."/>
            <person name="Steenwyk J.L."/>
            <person name="Rokas A."/>
            <person name="Carro J."/>
            <person name="Camarero S."/>
            <person name="Ferreira P."/>
            <person name="Molpeceres G."/>
            <person name="Ruiz-Duenas F.J."/>
            <person name="Serrano A."/>
            <person name="Henrissat B."/>
            <person name="Drula E."/>
            <person name="Hughes K.W."/>
            <person name="Mata J.L."/>
            <person name="Ishikawa N.K."/>
            <person name="Vargas-Isla R."/>
            <person name="Ushijima S."/>
            <person name="Smith C.A."/>
            <person name="Ahrendt S."/>
            <person name="Andreopoulos W."/>
            <person name="He G."/>
            <person name="Labutti K."/>
            <person name="Lipzen A."/>
            <person name="Ng V."/>
            <person name="Sandor L."/>
            <person name="Barry K."/>
            <person name="Martinez A.T."/>
            <person name="Xiao Y."/>
            <person name="Gibbons J.G."/>
            <person name="Terashima K."/>
            <person name="Hibbett D.S."/>
            <person name="Grigoriev I.V."/>
        </authorList>
    </citation>
    <scope>NUCLEOTIDE SEQUENCE</scope>
    <source>
        <strain evidence="2">Sp2 HRB7682 ss15</strain>
    </source>
</reference>
<sequence length="514" mass="55667">MYENRTSATRELRERGRLGRDRILKVYNCINYKEDFNLRSVLTFGLSLALLRKRLTLHRTNMTPIDYPRLKATLQGHYYYLRREGPLPEGCGWFTLNEKKTYCAPLMVGQDTPTTVPFQIVGWVGTNLNNTGIFGWSPTGQYAPGSSRHTFQLRPPLSGVFRDNWTAAIPKLKEVQTAGANNTRKVRYIFVHENVPPLDSLIRLGCKVFCDLDEGEGPDELLSSSIPADKKGNAEWVEIKQTNIADATVCMTFGLRCWCFNLNEPFSFAADIVRIDLLSTPHEDCGPCIGFPVTPPIIPQRGLTSSNPGHTPSYRSQPLFALQDSGGSQTDRALLTSGGPNGSPHTPTRDPPRYATNYASPMPEGHAINSPYYGVMQSFHGGSQSPDVGLAPPFKLPVVVSHLAILSGLSGIKVRTGFNMPFDSTDAHPNLSGNGGAGEYHYGWNGGEGMNIPSENNKSGANYHGTLSSAILTADGQSTEVDNGGTETAPGAIAGSGTPSSSAGSDKVVSKGLK</sequence>
<feature type="compositionally biased region" description="Polar residues" evidence="1">
    <location>
        <begin position="302"/>
        <end position="316"/>
    </location>
</feature>
<feature type="region of interest" description="Disordered" evidence="1">
    <location>
        <begin position="299"/>
        <end position="353"/>
    </location>
</feature>
<protein>
    <submittedName>
        <fullName evidence="2">Uncharacterized protein</fullName>
    </submittedName>
</protein>
<name>A0A9W8ZP20_9AGAR</name>
<feature type="compositionally biased region" description="Low complexity" evidence="1">
    <location>
        <begin position="488"/>
        <end position="505"/>
    </location>
</feature>
<comment type="caution">
    <text evidence="2">The sequence shown here is derived from an EMBL/GenBank/DDBJ whole genome shotgun (WGS) entry which is preliminary data.</text>
</comment>
<evidence type="ECO:0000313" key="3">
    <source>
        <dbReference type="Proteomes" id="UP001150238"/>
    </source>
</evidence>
<feature type="region of interest" description="Disordered" evidence="1">
    <location>
        <begin position="477"/>
        <end position="514"/>
    </location>
</feature>
<gene>
    <name evidence="2" type="ORF">C8J55DRAFT_567696</name>
</gene>
<dbReference type="Proteomes" id="UP001150238">
    <property type="component" value="Unassembled WGS sequence"/>
</dbReference>
<organism evidence="2 3">
    <name type="scientific">Lentinula lateritia</name>
    <dbReference type="NCBI Taxonomy" id="40482"/>
    <lineage>
        <taxon>Eukaryota</taxon>
        <taxon>Fungi</taxon>
        <taxon>Dikarya</taxon>
        <taxon>Basidiomycota</taxon>
        <taxon>Agaricomycotina</taxon>
        <taxon>Agaricomycetes</taxon>
        <taxon>Agaricomycetidae</taxon>
        <taxon>Agaricales</taxon>
        <taxon>Marasmiineae</taxon>
        <taxon>Omphalotaceae</taxon>
        <taxon>Lentinula</taxon>
    </lineage>
</organism>